<dbReference type="InterPro" id="IPR025714">
    <property type="entry name" value="Methyltranfer_dom"/>
</dbReference>
<dbReference type="AlphaFoldDB" id="A0A1F5YWX3"/>
<proteinExistence type="inferred from homology"/>
<keyword evidence="1 10" id="KW-0808">Transferase</keyword>
<organism evidence="10 11">
    <name type="scientific">Candidatus Glassbacteria bacterium RIFCSPLOWO2_12_FULL_58_11</name>
    <dbReference type="NCBI Taxonomy" id="1817867"/>
    <lineage>
        <taxon>Bacteria</taxon>
        <taxon>Candidatus Glassiibacteriota</taxon>
    </lineage>
</organism>
<accession>A0A1F5YWX3</accession>
<evidence type="ECO:0000256" key="4">
    <source>
        <dbReference type="ARBA" id="ARBA00034521"/>
    </source>
</evidence>
<sequence length="283" mass="30089">MEARKTVIDPETVRENVREAYSKVASQGTSCCGSVSPCSGPVSAEQLAKAVGYSEKELASLPSGANLGLSCGNPTAIASLKPGEVVLDLGSGGGFDVFIAAEKVGAKGKVIGVDMTPEMIGRARRNLAAYRERSGLDNAEFRLGEIEHLPAEDSSVDVVISNCVINLSADKAQVWREVGRVLRPGGRVAVSDLALLRPLPSTVLESIEALVGCVAGAVLVEDTRRMIQAAGLTEIELTPKPDYIQSMNEWKDPLYLKIINLLPEGSRVEDYLTSLGISARKPR</sequence>
<evidence type="ECO:0000256" key="1">
    <source>
        <dbReference type="ARBA" id="ARBA00022679"/>
    </source>
</evidence>
<dbReference type="PANTHER" id="PTHR43675:SF8">
    <property type="entry name" value="ARSENITE METHYLTRANSFERASE"/>
    <property type="match status" value="1"/>
</dbReference>
<dbReference type="InterPro" id="IPR029063">
    <property type="entry name" value="SAM-dependent_MTases_sf"/>
</dbReference>
<dbReference type="Proteomes" id="UP000179129">
    <property type="component" value="Unassembled WGS sequence"/>
</dbReference>
<comment type="catalytic activity">
    <reaction evidence="7">
        <text>arsenic triglutathione + 2 [thioredoxin]-dithiol + 2 S-adenosyl-L-methionine + H2O = dimethylarsinous acid + 2 [thioredoxin]-disulfide + 3 glutathione + 2 S-adenosyl-L-homocysteine + 2 H(+)</text>
        <dbReference type="Rhea" id="RHEA:69464"/>
        <dbReference type="Rhea" id="RHEA-COMP:10698"/>
        <dbReference type="Rhea" id="RHEA-COMP:10700"/>
        <dbReference type="ChEBI" id="CHEBI:15377"/>
        <dbReference type="ChEBI" id="CHEBI:15378"/>
        <dbReference type="ChEBI" id="CHEBI:23808"/>
        <dbReference type="ChEBI" id="CHEBI:29950"/>
        <dbReference type="ChEBI" id="CHEBI:50058"/>
        <dbReference type="ChEBI" id="CHEBI:57856"/>
        <dbReference type="ChEBI" id="CHEBI:57925"/>
        <dbReference type="ChEBI" id="CHEBI:59789"/>
        <dbReference type="ChEBI" id="CHEBI:183640"/>
        <dbReference type="EC" id="2.1.1.137"/>
    </reaction>
</comment>
<protein>
    <recommendedName>
        <fullName evidence="5">Arsenite methyltransferase</fullName>
        <ecNumber evidence="4">2.1.1.137</ecNumber>
    </recommendedName>
</protein>
<dbReference type="CDD" id="cd02440">
    <property type="entry name" value="AdoMet_MTases"/>
    <property type="match status" value="1"/>
</dbReference>
<comment type="catalytic activity">
    <reaction evidence="8">
        <text>arsenic triglutathione + 3 [thioredoxin]-dithiol + 3 S-adenosyl-L-methionine = trimethylarsine + 3 [thioredoxin]-disulfide + 3 glutathione + 3 S-adenosyl-L-homocysteine + 3 H(+)</text>
        <dbReference type="Rhea" id="RHEA:69432"/>
        <dbReference type="Rhea" id="RHEA-COMP:10698"/>
        <dbReference type="Rhea" id="RHEA-COMP:10700"/>
        <dbReference type="ChEBI" id="CHEBI:15378"/>
        <dbReference type="ChEBI" id="CHEBI:27130"/>
        <dbReference type="ChEBI" id="CHEBI:29950"/>
        <dbReference type="ChEBI" id="CHEBI:50058"/>
        <dbReference type="ChEBI" id="CHEBI:57856"/>
        <dbReference type="ChEBI" id="CHEBI:57925"/>
        <dbReference type="ChEBI" id="CHEBI:59789"/>
        <dbReference type="ChEBI" id="CHEBI:183640"/>
        <dbReference type="EC" id="2.1.1.137"/>
    </reaction>
</comment>
<dbReference type="InterPro" id="IPR026669">
    <property type="entry name" value="Arsenite_MeTrfase-like"/>
</dbReference>
<dbReference type="EMBL" id="MFIX01000097">
    <property type="protein sequence ID" value="OGG04699.1"/>
    <property type="molecule type" value="Genomic_DNA"/>
</dbReference>
<evidence type="ECO:0000256" key="2">
    <source>
        <dbReference type="ARBA" id="ARBA00022691"/>
    </source>
</evidence>
<dbReference type="NCBIfam" id="NF008823">
    <property type="entry name" value="PRK11873.1"/>
    <property type="match status" value="1"/>
</dbReference>
<evidence type="ECO:0000256" key="3">
    <source>
        <dbReference type="ARBA" id="ARBA00034487"/>
    </source>
</evidence>
<comment type="similarity">
    <text evidence="3">Belongs to the methyltransferase superfamily. Arsenite methyltransferase family.</text>
</comment>
<evidence type="ECO:0000256" key="8">
    <source>
        <dbReference type="ARBA" id="ARBA00048428"/>
    </source>
</evidence>
<evidence type="ECO:0000256" key="6">
    <source>
        <dbReference type="ARBA" id="ARBA00047941"/>
    </source>
</evidence>
<keyword evidence="2" id="KW-0949">S-adenosyl-L-methionine</keyword>
<dbReference type="EC" id="2.1.1.137" evidence="4"/>
<keyword evidence="10" id="KW-0489">Methyltransferase</keyword>
<evidence type="ECO:0000313" key="10">
    <source>
        <dbReference type="EMBL" id="OGG04699.1"/>
    </source>
</evidence>
<evidence type="ECO:0000313" key="11">
    <source>
        <dbReference type="Proteomes" id="UP000179129"/>
    </source>
</evidence>
<dbReference type="Pfam" id="PF13847">
    <property type="entry name" value="Methyltransf_31"/>
    <property type="match status" value="1"/>
</dbReference>
<dbReference type="Gene3D" id="3.40.50.150">
    <property type="entry name" value="Vaccinia Virus protein VP39"/>
    <property type="match status" value="1"/>
</dbReference>
<evidence type="ECO:0000256" key="7">
    <source>
        <dbReference type="ARBA" id="ARBA00047943"/>
    </source>
</evidence>
<dbReference type="GO" id="GO:0032259">
    <property type="term" value="P:methylation"/>
    <property type="evidence" value="ECO:0007669"/>
    <property type="project" value="UniProtKB-KW"/>
</dbReference>
<evidence type="ECO:0000256" key="5">
    <source>
        <dbReference type="ARBA" id="ARBA00034545"/>
    </source>
</evidence>
<dbReference type="STRING" id="1817867.A3F83_13620"/>
<comment type="caution">
    <text evidence="10">The sequence shown here is derived from an EMBL/GenBank/DDBJ whole genome shotgun (WGS) entry which is preliminary data.</text>
</comment>
<feature type="domain" description="Methyltransferase" evidence="9">
    <location>
        <begin position="81"/>
        <end position="231"/>
    </location>
</feature>
<dbReference type="SUPFAM" id="SSF53335">
    <property type="entry name" value="S-adenosyl-L-methionine-dependent methyltransferases"/>
    <property type="match status" value="1"/>
</dbReference>
<comment type="catalytic activity">
    <reaction evidence="6">
        <text>arsenic triglutathione + [thioredoxin]-dithiol + S-adenosyl-L-methionine + 2 H2O = methylarsonous acid + [thioredoxin]-disulfide + 3 glutathione + S-adenosyl-L-homocysteine + H(+)</text>
        <dbReference type="Rhea" id="RHEA:69460"/>
        <dbReference type="Rhea" id="RHEA-COMP:10698"/>
        <dbReference type="Rhea" id="RHEA-COMP:10700"/>
        <dbReference type="ChEBI" id="CHEBI:15377"/>
        <dbReference type="ChEBI" id="CHEBI:15378"/>
        <dbReference type="ChEBI" id="CHEBI:17826"/>
        <dbReference type="ChEBI" id="CHEBI:29950"/>
        <dbReference type="ChEBI" id="CHEBI:50058"/>
        <dbReference type="ChEBI" id="CHEBI:57856"/>
        <dbReference type="ChEBI" id="CHEBI:57925"/>
        <dbReference type="ChEBI" id="CHEBI:59789"/>
        <dbReference type="ChEBI" id="CHEBI:183640"/>
        <dbReference type="EC" id="2.1.1.137"/>
    </reaction>
</comment>
<reference evidence="10 11" key="1">
    <citation type="journal article" date="2016" name="Nat. Commun.">
        <title>Thousands of microbial genomes shed light on interconnected biogeochemical processes in an aquifer system.</title>
        <authorList>
            <person name="Anantharaman K."/>
            <person name="Brown C.T."/>
            <person name="Hug L.A."/>
            <person name="Sharon I."/>
            <person name="Castelle C.J."/>
            <person name="Probst A.J."/>
            <person name="Thomas B.C."/>
            <person name="Singh A."/>
            <person name="Wilkins M.J."/>
            <person name="Karaoz U."/>
            <person name="Brodie E.L."/>
            <person name="Williams K.H."/>
            <person name="Hubbard S.S."/>
            <person name="Banfield J.F."/>
        </authorList>
    </citation>
    <scope>NUCLEOTIDE SEQUENCE [LARGE SCALE GENOMIC DNA]</scope>
</reference>
<dbReference type="GO" id="GO:0030791">
    <property type="term" value="F:arsenite methyltransferase activity"/>
    <property type="evidence" value="ECO:0007669"/>
    <property type="project" value="UniProtKB-EC"/>
</dbReference>
<name>A0A1F5YWX3_9BACT</name>
<evidence type="ECO:0000259" key="9">
    <source>
        <dbReference type="Pfam" id="PF13847"/>
    </source>
</evidence>
<dbReference type="PANTHER" id="PTHR43675">
    <property type="entry name" value="ARSENITE METHYLTRANSFERASE"/>
    <property type="match status" value="1"/>
</dbReference>
<gene>
    <name evidence="10" type="ORF">A3F83_13620</name>
</gene>